<dbReference type="STRING" id="429701.A0A2G9H4Q8"/>
<proteinExistence type="predicted"/>
<name>A0A2G9H4Q8_9LAMI</name>
<dbReference type="Gene3D" id="3.80.10.10">
    <property type="entry name" value="Ribonuclease Inhibitor"/>
    <property type="match status" value="1"/>
</dbReference>
<evidence type="ECO:0000313" key="2">
    <source>
        <dbReference type="EMBL" id="PIN12290.1"/>
    </source>
</evidence>
<organism evidence="2 3">
    <name type="scientific">Handroanthus impetiginosus</name>
    <dbReference type="NCBI Taxonomy" id="429701"/>
    <lineage>
        <taxon>Eukaryota</taxon>
        <taxon>Viridiplantae</taxon>
        <taxon>Streptophyta</taxon>
        <taxon>Embryophyta</taxon>
        <taxon>Tracheophyta</taxon>
        <taxon>Spermatophyta</taxon>
        <taxon>Magnoliopsida</taxon>
        <taxon>eudicotyledons</taxon>
        <taxon>Gunneridae</taxon>
        <taxon>Pentapetalae</taxon>
        <taxon>asterids</taxon>
        <taxon>lamiids</taxon>
        <taxon>Lamiales</taxon>
        <taxon>Bignoniaceae</taxon>
        <taxon>Crescentiina</taxon>
        <taxon>Tabebuia alliance</taxon>
        <taxon>Handroanthus</taxon>
    </lineage>
</organism>
<gene>
    <name evidence="2" type="ORF">CDL12_15099</name>
</gene>
<dbReference type="InterPro" id="IPR056789">
    <property type="entry name" value="LRR_R13L1-DRL21"/>
</dbReference>
<dbReference type="OrthoDB" id="1935327at2759"/>
<evidence type="ECO:0000259" key="1">
    <source>
        <dbReference type="Pfam" id="PF25019"/>
    </source>
</evidence>
<sequence>MGKLTKLQTLQAFVVGKNEGCGIRELKNMNNITGSFCISRLENVASAEEAQEAALANKQHIEKLELRWNDHGNEDSVGTTEILEYLQPRFNLRELRITHSSGSKLPRWISNPFFTNLASITLCKCINCHLLPFIGELPSLKIFHIIEMNNVRDFNTLFCRTHGITGGFKAFPALEKLTLDKVLNLEEGTGIEDGDFPCLRHISIRYCPKISVLRPMSHCYSLQHLEVSHCVQPVSFSEGLLPAVPRGSMTRSVQDCSCKNVWVDFQRVSLD</sequence>
<dbReference type="SUPFAM" id="SSF52058">
    <property type="entry name" value="L domain-like"/>
    <property type="match status" value="1"/>
</dbReference>
<dbReference type="EMBL" id="NKXS01002728">
    <property type="protein sequence ID" value="PIN12290.1"/>
    <property type="molecule type" value="Genomic_DNA"/>
</dbReference>
<evidence type="ECO:0000313" key="3">
    <source>
        <dbReference type="Proteomes" id="UP000231279"/>
    </source>
</evidence>
<feature type="domain" description="R13L1/DRL21-like LRR repeat region" evidence="1">
    <location>
        <begin position="23"/>
        <end position="148"/>
    </location>
</feature>
<dbReference type="Proteomes" id="UP000231279">
    <property type="component" value="Unassembled WGS sequence"/>
</dbReference>
<dbReference type="InterPro" id="IPR032675">
    <property type="entry name" value="LRR_dom_sf"/>
</dbReference>
<protein>
    <recommendedName>
        <fullName evidence="1">R13L1/DRL21-like LRR repeat region domain-containing protein</fullName>
    </recommendedName>
</protein>
<reference evidence="3" key="1">
    <citation type="journal article" date="2018" name="Gigascience">
        <title>Genome assembly of the Pink Ipe (Handroanthus impetiginosus, Bignoniaceae), a highly valued, ecologically keystone Neotropical timber forest tree.</title>
        <authorList>
            <person name="Silva-Junior O.B."/>
            <person name="Grattapaglia D."/>
            <person name="Novaes E."/>
            <person name="Collevatti R.G."/>
        </authorList>
    </citation>
    <scope>NUCLEOTIDE SEQUENCE [LARGE SCALE GENOMIC DNA]</scope>
    <source>
        <strain evidence="3">cv. UFG-1</strain>
    </source>
</reference>
<accession>A0A2G9H4Q8</accession>
<dbReference type="Pfam" id="PF25019">
    <property type="entry name" value="LRR_R13L1-DRL21"/>
    <property type="match status" value="1"/>
</dbReference>
<dbReference type="AlphaFoldDB" id="A0A2G9H4Q8"/>
<dbReference type="PANTHER" id="PTHR47186">
    <property type="entry name" value="LEUCINE-RICH REPEAT-CONTAINING PROTEIN 57"/>
    <property type="match status" value="1"/>
</dbReference>
<keyword evidence="3" id="KW-1185">Reference proteome</keyword>
<comment type="caution">
    <text evidence="2">The sequence shown here is derived from an EMBL/GenBank/DDBJ whole genome shotgun (WGS) entry which is preliminary data.</text>
</comment>
<dbReference type="PANTHER" id="PTHR47186:SF24">
    <property type="entry name" value="DISEASE RESISTANCE RPP13-LIKE PROTEIN 1"/>
    <property type="match status" value="1"/>
</dbReference>